<evidence type="ECO:0000256" key="3">
    <source>
        <dbReference type="ARBA" id="ARBA00022691"/>
    </source>
</evidence>
<protein>
    <submittedName>
        <fullName evidence="4">O-methyltransferase</fullName>
    </submittedName>
</protein>
<dbReference type="RefSeq" id="WP_258799688.1">
    <property type="nucleotide sequence ID" value="NZ_JANTHX010000008.1"/>
</dbReference>
<dbReference type="SUPFAM" id="SSF53335">
    <property type="entry name" value="S-adenosyl-L-methionine-dependent methyltransferases"/>
    <property type="match status" value="1"/>
</dbReference>
<dbReference type="InterPro" id="IPR002935">
    <property type="entry name" value="SAM_O-MeTrfase"/>
</dbReference>
<keyword evidence="1" id="KW-0489">Methyltransferase</keyword>
<proteinExistence type="predicted"/>
<dbReference type="PANTHER" id="PTHR10509">
    <property type="entry name" value="O-METHYLTRANSFERASE-RELATED"/>
    <property type="match status" value="1"/>
</dbReference>
<reference evidence="4 5" key="1">
    <citation type="submission" date="2022-08" db="EMBL/GenBank/DDBJ databases">
        <authorList>
            <person name="Li F."/>
        </authorList>
    </citation>
    <scope>NUCLEOTIDE SEQUENCE [LARGE SCALE GENOMIC DNA]</scope>
    <source>
        <strain evidence="4 5">10F1B-8-1</strain>
    </source>
</reference>
<dbReference type="Pfam" id="PF01596">
    <property type="entry name" value="Methyltransf_3"/>
    <property type="match status" value="1"/>
</dbReference>
<gene>
    <name evidence="4" type="ORF">NUH29_13225</name>
</gene>
<name>A0ABT1ZIJ0_9MICO</name>
<dbReference type="InterPro" id="IPR050362">
    <property type="entry name" value="Cation-dep_OMT"/>
</dbReference>
<keyword evidence="2" id="KW-0808">Transferase</keyword>
<dbReference type="InterPro" id="IPR029063">
    <property type="entry name" value="SAM-dependent_MTases_sf"/>
</dbReference>
<organism evidence="4 5">
    <name type="scientific">Protaetiibacter mangrovi</name>
    <dbReference type="NCBI Taxonomy" id="2970926"/>
    <lineage>
        <taxon>Bacteria</taxon>
        <taxon>Bacillati</taxon>
        <taxon>Actinomycetota</taxon>
        <taxon>Actinomycetes</taxon>
        <taxon>Micrococcales</taxon>
        <taxon>Microbacteriaceae</taxon>
        <taxon>Protaetiibacter</taxon>
    </lineage>
</organism>
<accession>A0ABT1ZIJ0</accession>
<dbReference type="PROSITE" id="PS51682">
    <property type="entry name" value="SAM_OMT_I"/>
    <property type="match status" value="1"/>
</dbReference>
<dbReference type="EMBL" id="JANTHX010000008">
    <property type="protein sequence ID" value="MCS0500511.1"/>
    <property type="molecule type" value="Genomic_DNA"/>
</dbReference>
<dbReference type="PANTHER" id="PTHR10509:SF14">
    <property type="entry name" value="CAFFEOYL-COA O-METHYLTRANSFERASE 3-RELATED"/>
    <property type="match status" value="1"/>
</dbReference>
<sequence>MTTWAEVDDYFSQLIPEDDALVAAHASSSETTLPGADVTPHQGALLAMLARTLGARRVLEFGTLAGYSTIWLARAVGPDGHVDTLEIDPGNAAVARRNFDAAGVTAQVQLHLGPAAATAEWLIDTGTEPYDLVFIDADKPNNPHYLAAARQLTRPGALIIVDNVVRAGAVADPDDDTPAVLGVRRLVDDIVAAGLDATAIQTVGAKGWDGFAIIRV</sequence>
<evidence type="ECO:0000256" key="2">
    <source>
        <dbReference type="ARBA" id="ARBA00022679"/>
    </source>
</evidence>
<dbReference type="Proteomes" id="UP001205337">
    <property type="component" value="Unassembled WGS sequence"/>
</dbReference>
<evidence type="ECO:0000256" key="1">
    <source>
        <dbReference type="ARBA" id="ARBA00022603"/>
    </source>
</evidence>
<keyword evidence="3" id="KW-0949">S-adenosyl-L-methionine</keyword>
<evidence type="ECO:0000313" key="4">
    <source>
        <dbReference type="EMBL" id="MCS0500511.1"/>
    </source>
</evidence>
<dbReference type="CDD" id="cd02440">
    <property type="entry name" value="AdoMet_MTases"/>
    <property type="match status" value="1"/>
</dbReference>
<keyword evidence="5" id="KW-1185">Reference proteome</keyword>
<dbReference type="Gene3D" id="3.40.50.150">
    <property type="entry name" value="Vaccinia Virus protein VP39"/>
    <property type="match status" value="1"/>
</dbReference>
<evidence type="ECO:0000313" key="5">
    <source>
        <dbReference type="Proteomes" id="UP001205337"/>
    </source>
</evidence>
<comment type="caution">
    <text evidence="4">The sequence shown here is derived from an EMBL/GenBank/DDBJ whole genome shotgun (WGS) entry which is preliminary data.</text>
</comment>